<sequence length="84" mass="9129">MRITSVDRGIEISIACYINKCILGGRAPSYPETREQTSLGRSPGLVVRERESGGLGLGLELGVEGSAQYRPTLLKWNQGIPLSR</sequence>
<dbReference type="EMBL" id="JAHXZJ010001864">
    <property type="protein sequence ID" value="KAH0550760.1"/>
    <property type="molecule type" value="Genomic_DNA"/>
</dbReference>
<evidence type="ECO:0000313" key="1">
    <source>
        <dbReference type="EMBL" id="KAH0550760.1"/>
    </source>
</evidence>
<gene>
    <name evidence="1" type="ORF">KQX54_020732</name>
</gene>
<keyword evidence="2" id="KW-1185">Reference proteome</keyword>
<comment type="caution">
    <text evidence="1">The sequence shown here is derived from an EMBL/GenBank/DDBJ whole genome shotgun (WGS) entry which is preliminary data.</text>
</comment>
<organism evidence="1 2">
    <name type="scientific">Cotesia glomerata</name>
    <name type="common">Lepidopteran parasitic wasp</name>
    <name type="synonym">Apanteles glomeratus</name>
    <dbReference type="NCBI Taxonomy" id="32391"/>
    <lineage>
        <taxon>Eukaryota</taxon>
        <taxon>Metazoa</taxon>
        <taxon>Ecdysozoa</taxon>
        <taxon>Arthropoda</taxon>
        <taxon>Hexapoda</taxon>
        <taxon>Insecta</taxon>
        <taxon>Pterygota</taxon>
        <taxon>Neoptera</taxon>
        <taxon>Endopterygota</taxon>
        <taxon>Hymenoptera</taxon>
        <taxon>Apocrita</taxon>
        <taxon>Ichneumonoidea</taxon>
        <taxon>Braconidae</taxon>
        <taxon>Microgastrinae</taxon>
        <taxon>Cotesia</taxon>
    </lineage>
</organism>
<evidence type="ECO:0000313" key="2">
    <source>
        <dbReference type="Proteomes" id="UP000826195"/>
    </source>
</evidence>
<reference evidence="1 2" key="1">
    <citation type="journal article" date="2021" name="J. Hered.">
        <title>A chromosome-level genome assembly of the parasitoid wasp, Cotesia glomerata (Hymenoptera: Braconidae).</title>
        <authorList>
            <person name="Pinto B.J."/>
            <person name="Weis J.J."/>
            <person name="Gamble T."/>
            <person name="Ode P.J."/>
            <person name="Paul R."/>
            <person name="Zaspel J.M."/>
        </authorList>
    </citation>
    <scope>NUCLEOTIDE SEQUENCE [LARGE SCALE GENOMIC DNA]</scope>
    <source>
        <strain evidence="1">CgM1</strain>
    </source>
</reference>
<dbReference type="AlphaFoldDB" id="A0AAV7IDF1"/>
<proteinExistence type="predicted"/>
<dbReference type="Proteomes" id="UP000826195">
    <property type="component" value="Unassembled WGS sequence"/>
</dbReference>
<accession>A0AAV7IDF1</accession>
<name>A0AAV7IDF1_COTGL</name>
<protein>
    <submittedName>
        <fullName evidence="1">Uncharacterized protein</fullName>
    </submittedName>
</protein>